<dbReference type="OrthoDB" id="2013972at2759"/>
<dbReference type="InParanoid" id="A0A317XT01"/>
<dbReference type="Proteomes" id="UP000246740">
    <property type="component" value="Unassembled WGS sequence"/>
</dbReference>
<evidence type="ECO:0000259" key="3">
    <source>
        <dbReference type="Pfam" id="PF13649"/>
    </source>
</evidence>
<evidence type="ECO:0000313" key="5">
    <source>
        <dbReference type="Proteomes" id="UP000246740"/>
    </source>
</evidence>
<dbReference type="PANTHER" id="PTHR43832:SF1">
    <property type="entry name" value="S-ADENOSYL-L-METHIONINE-DEPENDENT METHYLTRANSFERASES SUPERFAMILY PROTEIN"/>
    <property type="match status" value="1"/>
</dbReference>
<feature type="compositionally biased region" description="Low complexity" evidence="2">
    <location>
        <begin position="824"/>
        <end position="835"/>
    </location>
</feature>
<accession>A0A317XT01</accession>
<feature type="region of interest" description="Disordered" evidence="2">
    <location>
        <begin position="965"/>
        <end position="1095"/>
    </location>
</feature>
<feature type="compositionally biased region" description="Polar residues" evidence="2">
    <location>
        <begin position="864"/>
        <end position="881"/>
    </location>
</feature>
<dbReference type="InterPro" id="IPR041698">
    <property type="entry name" value="Methyltransf_25"/>
</dbReference>
<dbReference type="STRING" id="1882483.A0A317XT01"/>
<feature type="compositionally biased region" description="Polar residues" evidence="2">
    <location>
        <begin position="29"/>
        <end position="38"/>
    </location>
</feature>
<dbReference type="SUPFAM" id="SSF53335">
    <property type="entry name" value="S-adenosyl-L-methionine-dependent methyltransferases"/>
    <property type="match status" value="1"/>
</dbReference>
<dbReference type="PANTHER" id="PTHR43832">
    <property type="match status" value="1"/>
</dbReference>
<feature type="compositionally biased region" description="Low complexity" evidence="2">
    <location>
        <begin position="1004"/>
        <end position="1022"/>
    </location>
</feature>
<feature type="region of interest" description="Disordered" evidence="2">
    <location>
        <begin position="115"/>
        <end position="170"/>
    </location>
</feature>
<feature type="compositionally biased region" description="Polar residues" evidence="2">
    <location>
        <begin position="968"/>
        <end position="987"/>
    </location>
</feature>
<dbReference type="CDD" id="cd02440">
    <property type="entry name" value="AdoMet_MTases"/>
    <property type="match status" value="1"/>
</dbReference>
<dbReference type="AlphaFoldDB" id="A0A317XT01"/>
<feature type="compositionally biased region" description="Polar residues" evidence="2">
    <location>
        <begin position="1050"/>
        <end position="1064"/>
    </location>
</feature>
<keyword evidence="5" id="KW-1185">Reference proteome</keyword>
<feature type="compositionally biased region" description="Gly residues" evidence="2">
    <location>
        <begin position="900"/>
        <end position="926"/>
    </location>
</feature>
<evidence type="ECO:0000256" key="1">
    <source>
        <dbReference type="ARBA" id="ARBA00010815"/>
    </source>
</evidence>
<feature type="domain" description="Methyltransferase" evidence="3">
    <location>
        <begin position="410"/>
        <end position="507"/>
    </location>
</feature>
<feature type="compositionally biased region" description="Polar residues" evidence="2">
    <location>
        <begin position="840"/>
        <end position="849"/>
    </location>
</feature>
<feature type="region of interest" description="Disordered" evidence="2">
    <location>
        <begin position="11"/>
        <end position="84"/>
    </location>
</feature>
<dbReference type="EMBL" id="KZ819191">
    <property type="protein sequence ID" value="PWZ01028.1"/>
    <property type="molecule type" value="Genomic_DNA"/>
</dbReference>
<feature type="compositionally biased region" description="Low complexity" evidence="2">
    <location>
        <begin position="1029"/>
        <end position="1043"/>
    </location>
</feature>
<feature type="compositionally biased region" description="Low complexity" evidence="2">
    <location>
        <begin position="254"/>
        <end position="277"/>
    </location>
</feature>
<feature type="compositionally biased region" description="Polar residues" evidence="2">
    <location>
        <begin position="307"/>
        <end position="327"/>
    </location>
</feature>
<dbReference type="Gene3D" id="3.40.50.150">
    <property type="entry name" value="Vaccinia Virus protein VP39"/>
    <property type="match status" value="1"/>
</dbReference>
<evidence type="ECO:0000256" key="2">
    <source>
        <dbReference type="SAM" id="MobiDB-lite"/>
    </source>
</evidence>
<organism evidence="4 5">
    <name type="scientific">Testicularia cyperi</name>
    <dbReference type="NCBI Taxonomy" id="1882483"/>
    <lineage>
        <taxon>Eukaryota</taxon>
        <taxon>Fungi</taxon>
        <taxon>Dikarya</taxon>
        <taxon>Basidiomycota</taxon>
        <taxon>Ustilaginomycotina</taxon>
        <taxon>Ustilaginomycetes</taxon>
        <taxon>Ustilaginales</taxon>
        <taxon>Anthracoideaceae</taxon>
        <taxon>Testicularia</taxon>
    </lineage>
</organism>
<feature type="compositionally biased region" description="Gly residues" evidence="2">
    <location>
        <begin position="811"/>
        <end position="823"/>
    </location>
</feature>
<comment type="similarity">
    <text evidence="1">Belongs to the CFA/CMAS family.</text>
</comment>
<feature type="compositionally biased region" description="Basic and acidic residues" evidence="2">
    <location>
        <begin position="988"/>
        <end position="997"/>
    </location>
</feature>
<gene>
    <name evidence="4" type="ORF">BCV70DRAFT_173829</name>
</gene>
<feature type="compositionally biased region" description="Low complexity" evidence="2">
    <location>
        <begin position="75"/>
        <end position="84"/>
    </location>
</feature>
<name>A0A317XT01_9BASI</name>
<sequence>MMDPYHVFLARGASMRSNDRKTSGGAAAKQTTGPTSGNSAASSQPSSSKQPTAEYASGVSLSPSSTISTEIATKSSAGSSSASSIAHRLPEFEHFRQSSPLMPEFLPRTSDFFSQGRRRSLAPTDAGNASASTAGTSPASNTANAASSRSGSDTLRKASPQRSTDKFELPLTFTEPDLLKGEQLPVRLGLAPPSHPLQGPMLPDTKYKTRVGFGYYFYTPPPSHQPTAASAATAIAVGDDGKRRTSASDLSVATSRLSRGSSGLSSGFTTMSSTLTSPDSPASALSDRSSMLNSADSSLPHKVLQPSGRSATSSSVAPHRSNSNVSSVKRPPPSPDCWRPESYFNVTRSRVKGRVREFAHHAFPASQVPYWLGYNKETIDAELATHLNVGLSLHGHTLRSFPEGARPCRVLDIGCGRGAWCLDMAREWKTSEFVGVDIAPVQPSLSQLSDPDMEQRVTWVIANFLEPLPFPDASFDFVHMRFLAQAIPEDKWVDVLSEARRILAPGGVLECIEGNHIFFGHASLVDAQEVKDLESGRAATKPGQRLKLPKRLKVLRDGSESLDIDAIEVMVERMMHRRFINPSPLSVIPSMLLMPGFSSVANGNPRHLPVYAESSAQRAKTRAREASSSSATATSSEDESKWKGKFTNRTQLGKQLNSQFTLPDNDLFSAFNITQNLEYISSARELLWQEAEEEKSGLRGLPQPELKPWDHTRGFAQGHPVAMQPFAHPWKTKDQFYRALDAYIEAMIAVTDMDFILDKYLGWEQGSEELTVEGRKHAERQRKMSAPAVHPSLGLDPSLSTEADEAEGRAAHGGAGTEGGGGATTSASSSISQEAPARMQTATGSSASLDSERTAIEHRESRSHSTNSDGNVHDTTTSSNPKAPEKKKRSLTGRPRSSGGVLGGNTSSGGSKGGRTFGRGGVGGGSVPLPLPDAPSFISGYAFGSLAADPKVMFGGPVQKAAVLPASRSKSFSSGPSLSDRSSITSGKTEKDRDRARGPPAFPAASSASTASSADHSTAASSQTIGHGARPSAASLSDSRSVSMPAGASHPTSTAPTRSVNSGGHTVRIAEPTSSTATSSGTKAPSRSKGNKSNTSVAMLGFYDCTGFLAIA</sequence>
<dbReference type="Pfam" id="PF13649">
    <property type="entry name" value="Methyltransf_25"/>
    <property type="match status" value="1"/>
</dbReference>
<dbReference type="InterPro" id="IPR029063">
    <property type="entry name" value="SAM-dependent_MTases_sf"/>
</dbReference>
<feature type="compositionally biased region" description="Low complexity" evidence="2">
    <location>
        <begin position="1073"/>
        <end position="1082"/>
    </location>
</feature>
<feature type="compositionally biased region" description="Low complexity" evidence="2">
    <location>
        <begin position="126"/>
        <end position="152"/>
    </location>
</feature>
<feature type="region of interest" description="Disordered" evidence="2">
    <location>
        <begin position="242"/>
        <end position="339"/>
    </location>
</feature>
<feature type="region of interest" description="Disordered" evidence="2">
    <location>
        <begin position="616"/>
        <end position="645"/>
    </location>
</feature>
<feature type="compositionally biased region" description="Polar residues" evidence="2">
    <location>
        <begin position="59"/>
        <end position="74"/>
    </location>
</feature>
<protein>
    <recommendedName>
        <fullName evidence="3">Methyltransferase domain-containing protein</fullName>
    </recommendedName>
</protein>
<proteinExistence type="inferred from homology"/>
<feature type="compositionally biased region" description="Low complexity" evidence="2">
    <location>
        <begin position="39"/>
        <end position="51"/>
    </location>
</feature>
<feature type="region of interest" description="Disordered" evidence="2">
    <location>
        <begin position="772"/>
        <end position="934"/>
    </location>
</feature>
<feature type="compositionally biased region" description="Basic and acidic residues" evidence="2">
    <location>
        <begin position="850"/>
        <end position="863"/>
    </location>
</feature>
<evidence type="ECO:0000313" key="4">
    <source>
        <dbReference type="EMBL" id="PWZ01028.1"/>
    </source>
</evidence>
<feature type="compositionally biased region" description="Polar residues" evidence="2">
    <location>
        <begin position="286"/>
        <end position="297"/>
    </location>
</feature>
<reference evidence="4 5" key="1">
    <citation type="journal article" date="2018" name="Mol. Biol. Evol.">
        <title>Broad Genomic Sampling Reveals a Smut Pathogenic Ancestry of the Fungal Clade Ustilaginomycotina.</title>
        <authorList>
            <person name="Kijpornyongpan T."/>
            <person name="Mondo S.J."/>
            <person name="Barry K."/>
            <person name="Sandor L."/>
            <person name="Lee J."/>
            <person name="Lipzen A."/>
            <person name="Pangilinan J."/>
            <person name="LaButti K."/>
            <person name="Hainaut M."/>
            <person name="Henrissat B."/>
            <person name="Grigoriev I.V."/>
            <person name="Spatafora J.W."/>
            <person name="Aime M.C."/>
        </authorList>
    </citation>
    <scope>NUCLEOTIDE SEQUENCE [LARGE SCALE GENOMIC DNA]</scope>
    <source>
        <strain evidence="4 5">MCA 3645</strain>
    </source>
</reference>
<feature type="compositionally biased region" description="Low complexity" evidence="2">
    <location>
        <begin position="626"/>
        <end position="635"/>
    </location>
</feature>